<accession>A5DZV9</accession>
<evidence type="ECO:0000256" key="2">
    <source>
        <dbReference type="ARBA" id="ARBA00009187"/>
    </source>
</evidence>
<evidence type="ECO:0000256" key="9">
    <source>
        <dbReference type="ARBA" id="ARBA00023136"/>
    </source>
</evidence>
<comment type="similarity">
    <text evidence="2 10">Belongs to the ARV1 family.</text>
</comment>
<evidence type="ECO:0000256" key="4">
    <source>
        <dbReference type="ARBA" id="ARBA00022692"/>
    </source>
</evidence>
<comment type="function">
    <text evidence="10">Mediator of sterol homeostasis involved in sterol uptake, trafficking and distribution into membranes.</text>
</comment>
<keyword evidence="10" id="KW-0333">Golgi apparatus</keyword>
<keyword evidence="10" id="KW-0746">Sphingolipid metabolism</keyword>
<dbReference type="GO" id="GO:0032366">
    <property type="term" value="P:intracellular sterol transport"/>
    <property type="evidence" value="ECO:0007669"/>
    <property type="project" value="UniProtKB-UniRule"/>
</dbReference>
<organism evidence="11 12">
    <name type="scientific">Lodderomyces elongisporus (strain ATCC 11503 / CBS 2605 / JCM 1781 / NBRC 1676 / NRRL YB-4239)</name>
    <name type="common">Yeast</name>
    <name type="synonym">Saccharomyces elongisporus</name>
    <dbReference type="NCBI Taxonomy" id="379508"/>
    <lineage>
        <taxon>Eukaryota</taxon>
        <taxon>Fungi</taxon>
        <taxon>Dikarya</taxon>
        <taxon>Ascomycota</taxon>
        <taxon>Saccharomycotina</taxon>
        <taxon>Pichiomycetes</taxon>
        <taxon>Debaryomycetaceae</taxon>
        <taxon>Candida/Lodderomyces clade</taxon>
        <taxon>Lodderomyces</taxon>
    </lineage>
</organism>
<evidence type="ECO:0000256" key="7">
    <source>
        <dbReference type="ARBA" id="ARBA00023055"/>
    </source>
</evidence>
<feature type="transmembrane region" description="Helical" evidence="10">
    <location>
        <begin position="178"/>
        <end position="198"/>
    </location>
</feature>
<evidence type="ECO:0000256" key="3">
    <source>
        <dbReference type="ARBA" id="ARBA00022448"/>
    </source>
</evidence>
<keyword evidence="3 10" id="KW-0813">Transport</keyword>
<keyword evidence="8 10" id="KW-0443">Lipid metabolism</keyword>
<dbReference type="EMBL" id="CH981526">
    <property type="protein sequence ID" value="EDK44717.1"/>
    <property type="molecule type" value="Genomic_DNA"/>
</dbReference>
<keyword evidence="5 10" id="KW-0256">Endoplasmic reticulum</keyword>
<dbReference type="GO" id="GO:0005789">
    <property type="term" value="C:endoplasmic reticulum membrane"/>
    <property type="evidence" value="ECO:0007669"/>
    <property type="project" value="UniProtKB-SubCell"/>
</dbReference>
<proteinExistence type="inferred from homology"/>
<dbReference type="FunCoup" id="A5DZV9">
    <property type="interactions" value="27"/>
</dbReference>
<dbReference type="PANTHER" id="PTHR14467:SF0">
    <property type="entry name" value="PROTEIN ARV1"/>
    <property type="match status" value="1"/>
</dbReference>
<keyword evidence="7 10" id="KW-0445">Lipid transport</keyword>
<dbReference type="GO" id="GO:0016125">
    <property type="term" value="P:sterol metabolic process"/>
    <property type="evidence" value="ECO:0007669"/>
    <property type="project" value="UniProtKB-UniRule"/>
</dbReference>
<evidence type="ECO:0000256" key="8">
    <source>
        <dbReference type="ARBA" id="ARBA00023098"/>
    </source>
</evidence>
<evidence type="ECO:0000313" key="12">
    <source>
        <dbReference type="Proteomes" id="UP000001996"/>
    </source>
</evidence>
<gene>
    <name evidence="11" type="ORF">LELG_02896</name>
</gene>
<comment type="caution">
    <text evidence="10">Lacks conserved residue(s) required for the propagation of feature annotation.</text>
</comment>
<dbReference type="InParanoid" id="A5DZV9"/>
<evidence type="ECO:0000256" key="5">
    <source>
        <dbReference type="ARBA" id="ARBA00022824"/>
    </source>
</evidence>
<protein>
    <recommendedName>
        <fullName evidence="10">Protein ARV</fullName>
    </recommendedName>
</protein>
<dbReference type="AlphaFoldDB" id="A5DZV9"/>
<dbReference type="InterPro" id="IPR007290">
    <property type="entry name" value="Arv1"/>
</dbReference>
<dbReference type="VEuPathDB" id="FungiDB:LELG_02896"/>
<keyword evidence="4 10" id="KW-0812">Transmembrane</keyword>
<dbReference type="OMA" id="MLDMNVK"/>
<keyword evidence="12" id="KW-1185">Reference proteome</keyword>
<keyword evidence="6 10" id="KW-1133">Transmembrane helix</keyword>
<dbReference type="PANTHER" id="PTHR14467">
    <property type="entry name" value="ARV1"/>
    <property type="match status" value="1"/>
</dbReference>
<dbReference type="KEGG" id="lel:PVL30_003732"/>
<keyword evidence="9 10" id="KW-0472">Membrane</keyword>
<dbReference type="STRING" id="379508.A5DZV9"/>
<dbReference type="GO" id="GO:0006665">
    <property type="term" value="P:sphingolipid metabolic process"/>
    <property type="evidence" value="ECO:0007669"/>
    <property type="project" value="UniProtKB-UniRule"/>
</dbReference>
<dbReference type="OrthoDB" id="2192830at2759"/>
<dbReference type="HOGENOM" id="CLU_057366_0_0_1"/>
<reference evidence="11 12" key="1">
    <citation type="journal article" date="2009" name="Nature">
        <title>Evolution of pathogenicity and sexual reproduction in eight Candida genomes.</title>
        <authorList>
            <person name="Butler G."/>
            <person name="Rasmussen M.D."/>
            <person name="Lin M.F."/>
            <person name="Santos M.A."/>
            <person name="Sakthikumar S."/>
            <person name="Munro C.A."/>
            <person name="Rheinbay E."/>
            <person name="Grabherr M."/>
            <person name="Forche A."/>
            <person name="Reedy J.L."/>
            <person name="Agrafioti I."/>
            <person name="Arnaud M.B."/>
            <person name="Bates S."/>
            <person name="Brown A.J."/>
            <person name="Brunke S."/>
            <person name="Costanzo M.C."/>
            <person name="Fitzpatrick D.A."/>
            <person name="de Groot P.W."/>
            <person name="Harris D."/>
            <person name="Hoyer L.L."/>
            <person name="Hube B."/>
            <person name="Klis F.M."/>
            <person name="Kodira C."/>
            <person name="Lennard N."/>
            <person name="Logue M.E."/>
            <person name="Martin R."/>
            <person name="Neiman A.M."/>
            <person name="Nikolaou E."/>
            <person name="Quail M.A."/>
            <person name="Quinn J."/>
            <person name="Santos M.C."/>
            <person name="Schmitzberger F.F."/>
            <person name="Sherlock G."/>
            <person name="Shah P."/>
            <person name="Silverstein K.A."/>
            <person name="Skrzypek M.S."/>
            <person name="Soll D."/>
            <person name="Staggs R."/>
            <person name="Stansfield I."/>
            <person name="Stumpf M.P."/>
            <person name="Sudbery P.E."/>
            <person name="Srikantha T."/>
            <person name="Zeng Q."/>
            <person name="Berman J."/>
            <person name="Berriman M."/>
            <person name="Heitman J."/>
            <person name="Gow N.A."/>
            <person name="Lorenz M.C."/>
            <person name="Birren B.W."/>
            <person name="Kellis M."/>
            <person name="Cuomo C.A."/>
        </authorList>
    </citation>
    <scope>NUCLEOTIDE SEQUENCE [LARGE SCALE GENOMIC DNA]</scope>
    <source>
        <strain evidence="12">ATCC 11503 / BCRC 21390 / CBS 2605 / JCM 1781 / NBRC 1676 / NRRL YB-4239</strain>
    </source>
</reference>
<evidence type="ECO:0000256" key="1">
    <source>
        <dbReference type="ARBA" id="ARBA00004477"/>
    </source>
</evidence>
<evidence type="ECO:0000256" key="10">
    <source>
        <dbReference type="RuleBase" id="RU368065"/>
    </source>
</evidence>
<name>A5DZV9_LODEL</name>
<evidence type="ECO:0000313" key="11">
    <source>
        <dbReference type="EMBL" id="EDK44717.1"/>
    </source>
</evidence>
<dbReference type="Proteomes" id="UP000001996">
    <property type="component" value="Unassembled WGS sequence"/>
</dbReference>
<dbReference type="Pfam" id="PF04161">
    <property type="entry name" value="Arv1"/>
    <property type="match status" value="1"/>
</dbReference>
<dbReference type="GO" id="GO:0000139">
    <property type="term" value="C:Golgi membrane"/>
    <property type="evidence" value="ECO:0007669"/>
    <property type="project" value="UniProtKB-SubCell"/>
</dbReference>
<comment type="subcellular location">
    <subcellularLocation>
        <location evidence="1 10">Endoplasmic reticulum membrane</location>
        <topology evidence="1 10">Multi-pass membrane protein</topology>
    </subcellularLocation>
    <subcellularLocation>
        <location evidence="10">Golgi apparatus membrane</location>
        <topology evidence="10">Multi-pass membrane protein</topology>
    </subcellularLocation>
</comment>
<evidence type="ECO:0000256" key="6">
    <source>
        <dbReference type="ARBA" id="ARBA00022989"/>
    </source>
</evidence>
<dbReference type="GO" id="GO:0032541">
    <property type="term" value="C:cortical endoplasmic reticulum"/>
    <property type="evidence" value="ECO:0007669"/>
    <property type="project" value="TreeGrafter"/>
</dbReference>
<dbReference type="GeneID" id="5233101"/>
<sequence length="267" mass="30831">MICVECGQKGITKLYSIYKSDYIKLTPCPRCFKICDKYVEYDSVILFLDLLLLKKGAYRHLAYNITESEIDANPESGFFAKHRYLLKLASLITLLEVYLSWATYEKEFKHSQVILRVLSQPLIIQYLFFILEITVKNIIFNGTIYLISRYVFQLGLKLDSRIENMKDVRRTIKSEDGTQHYVSVLFITTLVAGAIKLFRILTMIWPFDASTMRQVLDLISILYIIEALQIVTQESYTSVIATVIIAKSVASIFVQKFDDFAVSYISL</sequence>
<dbReference type="GO" id="GO:0097036">
    <property type="term" value="P:regulation of plasma membrane sterol distribution"/>
    <property type="evidence" value="ECO:0007669"/>
    <property type="project" value="UniProtKB-UniRule"/>
</dbReference>
<dbReference type="eggNOG" id="KOG3134">
    <property type="taxonomic scope" value="Eukaryota"/>
</dbReference>
<comment type="function">
    <text evidence="10">Regulates also the sphingolipid metabolism.</text>
</comment>